<proteinExistence type="predicted"/>
<reference evidence="3 4" key="1">
    <citation type="submission" date="2016-10" db="EMBL/GenBank/DDBJ databases">
        <authorList>
            <person name="Cai Z."/>
        </authorList>
    </citation>
    <scope>NUCLEOTIDE SEQUENCE [LARGE SCALE GENOMIC DNA]</scope>
</reference>
<evidence type="ECO:0000313" key="4">
    <source>
        <dbReference type="Proteomes" id="UP000256970"/>
    </source>
</evidence>
<keyword evidence="2" id="KW-0812">Transmembrane</keyword>
<dbReference type="Proteomes" id="UP000256970">
    <property type="component" value="Unassembled WGS sequence"/>
</dbReference>
<evidence type="ECO:0000313" key="3">
    <source>
        <dbReference type="EMBL" id="SZX72802.1"/>
    </source>
</evidence>
<dbReference type="EMBL" id="FNXT01001163">
    <property type="protein sequence ID" value="SZX72802.1"/>
    <property type="molecule type" value="Genomic_DNA"/>
</dbReference>
<protein>
    <submittedName>
        <fullName evidence="3">Uncharacterized protein</fullName>
    </submittedName>
</protein>
<sequence length="296" mass="30432">MLPVGAAQNVLGTSRGAATAPAAAYSRAWTGYSVHLSSSRHHLQPQHHHQPSGAAWQHAVRYRQYRQQRHRPQASNGNDTNDSSSPLRIEAPELLLGDCASLLCFALLKQIAGIALSPAFPGWLAPLGLSPQGFAEFASFTAVLLVSWVAGAALTGGYSASAAAAADTTTSLRVAGRAWLVAVPLAAAGLLLAAAAAAEPGQGDLLLLVGQGPSQGLDGALQAASGLRQQLGPAAGLLGLMCCWRVAYAAYNASWDQAAWMVEVRRLQEVLAAAAGLAAVGGLLLQLLQLAQPGEG</sequence>
<evidence type="ECO:0000256" key="2">
    <source>
        <dbReference type="SAM" id="Phobius"/>
    </source>
</evidence>
<gene>
    <name evidence="3" type="ORF">BQ4739_LOCUS12947</name>
</gene>
<keyword evidence="2" id="KW-0472">Membrane</keyword>
<feature type="transmembrane region" description="Helical" evidence="2">
    <location>
        <begin position="137"/>
        <end position="166"/>
    </location>
</feature>
<name>A0A383W6N8_TETOB</name>
<dbReference type="AlphaFoldDB" id="A0A383W6N8"/>
<feature type="region of interest" description="Disordered" evidence="1">
    <location>
        <begin position="66"/>
        <end position="85"/>
    </location>
</feature>
<accession>A0A383W6N8</accession>
<feature type="transmembrane region" description="Helical" evidence="2">
    <location>
        <begin position="178"/>
        <end position="198"/>
    </location>
</feature>
<feature type="transmembrane region" description="Helical" evidence="2">
    <location>
        <begin position="271"/>
        <end position="291"/>
    </location>
</feature>
<keyword evidence="4" id="KW-1185">Reference proteome</keyword>
<keyword evidence="2" id="KW-1133">Transmembrane helix</keyword>
<feature type="transmembrane region" description="Helical" evidence="2">
    <location>
        <begin position="94"/>
        <end position="117"/>
    </location>
</feature>
<feature type="compositionally biased region" description="Polar residues" evidence="1">
    <location>
        <begin position="75"/>
        <end position="85"/>
    </location>
</feature>
<evidence type="ECO:0000256" key="1">
    <source>
        <dbReference type="SAM" id="MobiDB-lite"/>
    </source>
</evidence>
<organism evidence="3 4">
    <name type="scientific">Tetradesmus obliquus</name>
    <name type="common">Green alga</name>
    <name type="synonym">Acutodesmus obliquus</name>
    <dbReference type="NCBI Taxonomy" id="3088"/>
    <lineage>
        <taxon>Eukaryota</taxon>
        <taxon>Viridiplantae</taxon>
        <taxon>Chlorophyta</taxon>
        <taxon>core chlorophytes</taxon>
        <taxon>Chlorophyceae</taxon>
        <taxon>CS clade</taxon>
        <taxon>Sphaeropleales</taxon>
        <taxon>Scenedesmaceae</taxon>
        <taxon>Tetradesmus</taxon>
    </lineage>
</organism>
<feature type="transmembrane region" description="Helical" evidence="2">
    <location>
        <begin position="231"/>
        <end position="251"/>
    </location>
</feature>